<keyword evidence="2" id="KW-1185">Reference proteome</keyword>
<dbReference type="AlphaFoldDB" id="A0A1U7D3W4"/>
<accession>A0A1U7D3W4</accession>
<dbReference type="KEGG" id="tpro:Ga0080559_TMP2016"/>
<name>A0A1U7D3W4_9RHOB</name>
<protein>
    <submittedName>
        <fullName evidence="1">Uncharacterized protein</fullName>
    </submittedName>
</protein>
<gene>
    <name evidence="1" type="ORF">Ga0080559_TMP2016</name>
</gene>
<dbReference type="Proteomes" id="UP000186559">
    <property type="component" value="Chromosome"/>
</dbReference>
<proteinExistence type="predicted"/>
<evidence type="ECO:0000313" key="2">
    <source>
        <dbReference type="Proteomes" id="UP000186559"/>
    </source>
</evidence>
<reference evidence="1 2" key="1">
    <citation type="submission" date="2016-03" db="EMBL/GenBank/DDBJ databases">
        <title>Deep-sea bacteria in the southern Pacific.</title>
        <authorList>
            <person name="Tang K."/>
        </authorList>
    </citation>
    <scope>NUCLEOTIDE SEQUENCE [LARGE SCALE GENOMIC DNA]</scope>
    <source>
        <strain evidence="1 2">JLT2016</strain>
    </source>
</reference>
<evidence type="ECO:0000313" key="1">
    <source>
        <dbReference type="EMBL" id="APX22812.1"/>
    </source>
</evidence>
<sequence length="118" mass="13158">MTMTLLAPDDPPRATLDAWVRAATTGAGTPWLSTAEAETLARHALMLGRGVRLMEASALTLHEPPRDTDWEILGADAPGENWEDHRDPRRAFALFERKLRWARVAGARLQYKLWLAAA</sequence>
<dbReference type="EMBL" id="CP014796">
    <property type="protein sequence ID" value="APX22812.1"/>
    <property type="molecule type" value="Genomic_DNA"/>
</dbReference>
<dbReference type="STRING" id="1229727.Ga0080559_TMP2016"/>
<organism evidence="1 2">
    <name type="scientific">Salipiger profundus</name>
    <dbReference type="NCBI Taxonomy" id="1229727"/>
    <lineage>
        <taxon>Bacteria</taxon>
        <taxon>Pseudomonadati</taxon>
        <taxon>Pseudomonadota</taxon>
        <taxon>Alphaproteobacteria</taxon>
        <taxon>Rhodobacterales</taxon>
        <taxon>Roseobacteraceae</taxon>
        <taxon>Salipiger</taxon>
    </lineage>
</organism>